<dbReference type="OrthoDB" id="1925387at2"/>
<dbReference type="AlphaFoldDB" id="A0A1M7YN62"/>
<dbReference type="EMBL" id="FRFD01000016">
    <property type="protein sequence ID" value="SHO53968.1"/>
    <property type="molecule type" value="Genomic_DNA"/>
</dbReference>
<keyword evidence="2" id="KW-1185">Reference proteome</keyword>
<dbReference type="Proteomes" id="UP000184612">
    <property type="component" value="Unassembled WGS sequence"/>
</dbReference>
<name>A0A1M7YN62_9FIRM</name>
<evidence type="ECO:0008006" key="3">
    <source>
        <dbReference type="Google" id="ProtNLM"/>
    </source>
</evidence>
<protein>
    <recommendedName>
        <fullName evidence="3">Extracellular solute-binding protein</fullName>
    </recommendedName>
</protein>
<proteinExistence type="predicted"/>
<dbReference type="RefSeq" id="WP_073591034.1">
    <property type="nucleotide sequence ID" value="NZ_FRFD01000016.1"/>
</dbReference>
<organism evidence="1 2">
    <name type="scientific">Anaerocolumna xylanovorans DSM 12503</name>
    <dbReference type="NCBI Taxonomy" id="1121345"/>
    <lineage>
        <taxon>Bacteria</taxon>
        <taxon>Bacillati</taxon>
        <taxon>Bacillota</taxon>
        <taxon>Clostridia</taxon>
        <taxon>Lachnospirales</taxon>
        <taxon>Lachnospiraceae</taxon>
        <taxon>Anaerocolumna</taxon>
    </lineage>
</organism>
<accession>A0A1M7YN62</accession>
<evidence type="ECO:0000313" key="2">
    <source>
        <dbReference type="Proteomes" id="UP000184612"/>
    </source>
</evidence>
<sequence length="216" mass="24725">MSVKQKLQYFWDYYRVTALVIICLAFVTVTAYKTISSNLHKYNLYCILLNDVNNTSLADYIGTDFPAYLHKPDYKINIDNGYPFSYLKEYDINWPDESSTAKFMSLTSTGKADVAISDYNSLLWAVHEDYAYSLDEVLPAGLLLKLKPYYVYADFKDSDGNDGKIYGLDISGTEAFKSHKSNYSDGVVFLPKLTAKASEQKKKDRVVSFIEYLFHD</sequence>
<evidence type="ECO:0000313" key="1">
    <source>
        <dbReference type="EMBL" id="SHO53968.1"/>
    </source>
</evidence>
<reference evidence="1 2" key="1">
    <citation type="submission" date="2016-12" db="EMBL/GenBank/DDBJ databases">
        <authorList>
            <person name="Song W.-J."/>
            <person name="Kurnit D.M."/>
        </authorList>
    </citation>
    <scope>NUCLEOTIDE SEQUENCE [LARGE SCALE GENOMIC DNA]</scope>
    <source>
        <strain evidence="1 2">DSM 12503</strain>
    </source>
</reference>
<gene>
    <name evidence="1" type="ORF">SAMN02745217_04405</name>
</gene>